<feature type="region of interest" description="Disordered" evidence="2">
    <location>
        <begin position="914"/>
        <end position="935"/>
    </location>
</feature>
<gene>
    <name evidence="3" type="ORF">H4R18_003557</name>
</gene>
<feature type="region of interest" description="Disordered" evidence="2">
    <location>
        <begin position="416"/>
        <end position="492"/>
    </location>
</feature>
<feature type="compositionally biased region" description="Polar residues" evidence="2">
    <location>
        <begin position="89"/>
        <end position="106"/>
    </location>
</feature>
<dbReference type="AlphaFoldDB" id="A0A9W8HDC9"/>
<accession>A0A9W8HDC9</accession>
<sequence length="935" mass="103291">MSEQLRSRPAGAGLAIDTHPHHQVRHHDASSDLREMYNSSISPQRQQLQQMYQQQIQQPRRPSSSSVQRGIRESLDWAMPGVRPRAAARTSQAELTPVTAQGHITGQQRQYQQQQQQRHYGAAEPASPQSHMARETRRADGAASPQRSAVRQEAFATPPTAHHRASISTVLHNGSQAPGPGARASYATPRARGRHNTTGGAVSPSRHSSQADYDTYDGRSVATGFGFESQFSRPNFDDSSMYAHTPGRDVYQMAMGRNADLDRTTMSAQAGLRTGPAPHEAGLSPESPSLAIFGSARPARRHARVNSVASPSTRARAIEDTRNALTAGTRAGRGQDPDDRHAQRLRDSKTWNVPAAPRDTQSDTFAWGSPANGRARAGSFVVVGAARLPGLDQVPVQRGNGLAVETNRHAHRASYTAGSAHGGSHTPSAIGSSQQPAQQQQQPAQQQRGGRHAGAGRPADAGSSFMSASARRPRRNSQQLKQGRTPIRSNWYHQDEMLSESDLKDQEFVSSDEEDFDDEERGYGGDMVAQQKLIQKQHRTIFDLNQHCKALNRAMNSRTAEPYQALMEEHGRIRARNRRAVRVIDKLQAELEHTQARLRELEDASANPPPCDMGHGVSAGQREQYAAMESELAAARQRLEEEELMAQGRMRQLEEKDSTIRALQEELARERLKAENRRRRDEEPAASPVSPRGRAGTTATASETATVRAVSETSGADDRRTPAERKSSAEAEERRRAAEEELKQARKAIRDKDDQLRSLQREVTRFQDNRRALGDKDDQRELARLANENEALRDEIEAQSRRLEEALTAAAVSQLSLADDGADADAGAGSAAQRAEIAKLRLESRDYEQLAKVHEGRARDLAAELDKTRDQMRRLCRDYLRPRLRELTVGAAQAESVYDHVRRWSQLKVVVPAEEDATPTRAGRRAGPLVPDDGR</sequence>
<evidence type="ECO:0000313" key="3">
    <source>
        <dbReference type="EMBL" id="KAJ2780245.1"/>
    </source>
</evidence>
<feature type="region of interest" description="Disordered" evidence="2">
    <location>
        <begin position="671"/>
        <end position="754"/>
    </location>
</feature>
<feature type="compositionally biased region" description="Basic and acidic residues" evidence="2">
    <location>
        <begin position="333"/>
        <end position="349"/>
    </location>
</feature>
<feature type="region of interest" description="Disordered" evidence="2">
    <location>
        <begin position="1"/>
        <end position="213"/>
    </location>
</feature>
<evidence type="ECO:0000313" key="4">
    <source>
        <dbReference type="Proteomes" id="UP001140217"/>
    </source>
</evidence>
<feature type="region of interest" description="Disordered" evidence="2">
    <location>
        <begin position="322"/>
        <end position="372"/>
    </location>
</feature>
<dbReference type="OrthoDB" id="5554021at2759"/>
<comment type="caution">
    <text evidence="3">The sequence shown here is derived from an EMBL/GenBank/DDBJ whole genome shotgun (WGS) entry which is preliminary data.</text>
</comment>
<feature type="compositionally biased region" description="Basic and acidic residues" evidence="2">
    <location>
        <begin position="671"/>
        <end position="683"/>
    </location>
</feature>
<reference evidence="3" key="1">
    <citation type="submission" date="2022-07" db="EMBL/GenBank/DDBJ databases">
        <title>Phylogenomic reconstructions and comparative analyses of Kickxellomycotina fungi.</title>
        <authorList>
            <person name="Reynolds N.K."/>
            <person name="Stajich J.E."/>
            <person name="Barry K."/>
            <person name="Grigoriev I.V."/>
            <person name="Crous P."/>
            <person name="Smith M.E."/>
        </authorList>
    </citation>
    <scope>NUCLEOTIDE SEQUENCE</scope>
    <source>
        <strain evidence="3">NBRC 105414</strain>
    </source>
</reference>
<feature type="compositionally biased region" description="Low complexity" evidence="2">
    <location>
        <begin position="693"/>
        <end position="711"/>
    </location>
</feature>
<evidence type="ECO:0000256" key="2">
    <source>
        <dbReference type="SAM" id="MobiDB-lite"/>
    </source>
</evidence>
<keyword evidence="4" id="KW-1185">Reference proteome</keyword>
<keyword evidence="1" id="KW-0175">Coiled coil</keyword>
<feature type="compositionally biased region" description="Basic and acidic residues" evidence="2">
    <location>
        <begin position="716"/>
        <end position="754"/>
    </location>
</feature>
<feature type="compositionally biased region" description="Polar residues" evidence="2">
    <location>
        <begin position="476"/>
        <end position="492"/>
    </location>
</feature>
<name>A0A9W8HDC9_9FUNG</name>
<feature type="compositionally biased region" description="Low complexity" evidence="2">
    <location>
        <begin position="42"/>
        <end position="69"/>
    </location>
</feature>
<feature type="coiled-coil region" evidence="1">
    <location>
        <begin position="851"/>
        <end position="878"/>
    </location>
</feature>
<dbReference type="Proteomes" id="UP001140217">
    <property type="component" value="Unassembled WGS sequence"/>
</dbReference>
<organism evidence="3 4">
    <name type="scientific">Coemansia javaensis</name>
    <dbReference type="NCBI Taxonomy" id="2761396"/>
    <lineage>
        <taxon>Eukaryota</taxon>
        <taxon>Fungi</taxon>
        <taxon>Fungi incertae sedis</taxon>
        <taxon>Zoopagomycota</taxon>
        <taxon>Kickxellomycotina</taxon>
        <taxon>Kickxellomycetes</taxon>
        <taxon>Kickxellales</taxon>
        <taxon>Kickxellaceae</taxon>
        <taxon>Coemansia</taxon>
    </lineage>
</organism>
<dbReference type="EMBL" id="JANBUL010000145">
    <property type="protein sequence ID" value="KAJ2780245.1"/>
    <property type="molecule type" value="Genomic_DNA"/>
</dbReference>
<protein>
    <submittedName>
        <fullName evidence="3">Uncharacterized protein</fullName>
    </submittedName>
</protein>
<proteinExistence type="predicted"/>
<feature type="compositionally biased region" description="Low complexity" evidence="2">
    <location>
        <begin position="434"/>
        <end position="448"/>
    </location>
</feature>
<feature type="compositionally biased region" description="Polar residues" evidence="2">
    <location>
        <begin position="196"/>
        <end position="212"/>
    </location>
</feature>
<feature type="compositionally biased region" description="Low complexity" evidence="2">
    <location>
        <begin position="107"/>
        <end position="118"/>
    </location>
</feature>
<feature type="compositionally biased region" description="Basic and acidic residues" evidence="2">
    <location>
        <begin position="26"/>
        <end position="35"/>
    </location>
</feature>
<feature type="compositionally biased region" description="Polar residues" evidence="2">
    <location>
        <begin position="166"/>
        <end position="176"/>
    </location>
</feature>
<evidence type="ECO:0000256" key="1">
    <source>
        <dbReference type="SAM" id="Coils"/>
    </source>
</evidence>